<dbReference type="AlphaFoldDB" id="A0A172TMJ4"/>
<evidence type="ECO:0000256" key="9">
    <source>
        <dbReference type="SAM" id="MobiDB-lite"/>
    </source>
</evidence>
<feature type="region of interest" description="Disordered" evidence="9">
    <location>
        <begin position="81"/>
        <end position="104"/>
    </location>
</feature>
<evidence type="ECO:0000256" key="1">
    <source>
        <dbReference type="ARBA" id="ARBA00004167"/>
    </source>
</evidence>
<evidence type="ECO:0000256" key="4">
    <source>
        <dbReference type="ARBA" id="ARBA00022692"/>
    </source>
</evidence>
<keyword evidence="3" id="KW-1003">Cell membrane</keyword>
<dbReference type="KEGG" id="pswu:SY83_19590"/>
<evidence type="ECO:0000256" key="2">
    <source>
        <dbReference type="ARBA" id="ARBA00004236"/>
    </source>
</evidence>
<reference evidence="11 12" key="1">
    <citation type="submission" date="2015-01" db="EMBL/GenBank/DDBJ databases">
        <title>Paenibacillus swuensis/DY6/whole genome sequencing.</title>
        <authorList>
            <person name="Kim M.K."/>
            <person name="Srinivasan S."/>
            <person name="Lee J.-J."/>
        </authorList>
    </citation>
    <scope>NUCLEOTIDE SEQUENCE [LARGE SCALE GENOMIC DNA]</scope>
    <source>
        <strain evidence="11 12">DY6</strain>
    </source>
</reference>
<dbReference type="PANTHER" id="PTHR37461:SF1">
    <property type="entry name" value="ANTI-SIGMA-K FACTOR RSKA"/>
    <property type="match status" value="1"/>
</dbReference>
<proteinExistence type="predicted"/>
<dbReference type="Pfam" id="PF10099">
    <property type="entry name" value="RskA_C"/>
    <property type="match status" value="1"/>
</dbReference>
<keyword evidence="4" id="KW-0812">Transmembrane</keyword>
<dbReference type="STRING" id="1178515.SY83_19590"/>
<evidence type="ECO:0000259" key="10">
    <source>
        <dbReference type="Pfam" id="PF10099"/>
    </source>
</evidence>
<sequence length="287" mass="31035">MREQDKKPCDDLELYVIDGLDESDKAAFLKHLSTCNECKNGLQELQSIVDLLPYAAPEVEVPSGMRARIMSNVLGESFTAGDTEQTKGTEPAPPETVIKPASPASLTREQQAVVEKVQVLKENVSPSRPKRYDWKSVANIGLVAAVAISCFYNIKFSNEINRLQPIADGLNSPIQGAKTNEVVTLNPAAEGLVAKGLATIMINSKGTHLIVSAENLPELQTEEAFQVWLIKGDKVVNAGTFQSRKGSGAIFFTLEPAVPDYDQIAITLEPDAYGDLPRGKAILAADI</sequence>
<dbReference type="PATRIC" id="fig|1178515.4.peg.3963"/>
<organism evidence="11 12">
    <name type="scientific">Paenibacillus swuensis</name>
    <dbReference type="NCBI Taxonomy" id="1178515"/>
    <lineage>
        <taxon>Bacteria</taxon>
        <taxon>Bacillati</taxon>
        <taxon>Bacillota</taxon>
        <taxon>Bacilli</taxon>
        <taxon>Bacillales</taxon>
        <taxon>Paenibacillaceae</taxon>
        <taxon>Paenibacillus</taxon>
    </lineage>
</organism>
<evidence type="ECO:0000256" key="8">
    <source>
        <dbReference type="ARBA" id="ARBA00030803"/>
    </source>
</evidence>
<keyword evidence="12" id="KW-1185">Reference proteome</keyword>
<evidence type="ECO:0000256" key="5">
    <source>
        <dbReference type="ARBA" id="ARBA00022989"/>
    </source>
</evidence>
<keyword evidence="6" id="KW-0472">Membrane</keyword>
<comment type="subcellular location">
    <subcellularLocation>
        <location evidence="2">Cell membrane</location>
    </subcellularLocation>
    <subcellularLocation>
        <location evidence="1">Membrane</location>
        <topology evidence="1">Single-pass membrane protein</topology>
    </subcellularLocation>
</comment>
<dbReference type="GO" id="GO:0016989">
    <property type="term" value="F:sigma factor antagonist activity"/>
    <property type="evidence" value="ECO:0007669"/>
    <property type="project" value="TreeGrafter"/>
</dbReference>
<accession>A0A172TMJ4</accession>
<dbReference type="Gene3D" id="1.10.10.1320">
    <property type="entry name" value="Anti-sigma factor, zinc-finger domain"/>
    <property type="match status" value="1"/>
</dbReference>
<evidence type="ECO:0000256" key="3">
    <source>
        <dbReference type="ARBA" id="ARBA00022475"/>
    </source>
</evidence>
<dbReference type="PANTHER" id="PTHR37461">
    <property type="entry name" value="ANTI-SIGMA-K FACTOR RSKA"/>
    <property type="match status" value="1"/>
</dbReference>
<feature type="domain" description="Anti-sigma K factor RskA C-terminal" evidence="10">
    <location>
        <begin position="152"/>
        <end position="270"/>
    </location>
</feature>
<evidence type="ECO:0000256" key="6">
    <source>
        <dbReference type="ARBA" id="ARBA00023136"/>
    </source>
</evidence>
<dbReference type="Proteomes" id="UP000076927">
    <property type="component" value="Chromosome"/>
</dbReference>
<dbReference type="RefSeq" id="WP_068609589.1">
    <property type="nucleotide sequence ID" value="NZ_CP011388.1"/>
</dbReference>
<dbReference type="GO" id="GO:0005886">
    <property type="term" value="C:plasma membrane"/>
    <property type="evidence" value="ECO:0007669"/>
    <property type="project" value="UniProtKB-SubCell"/>
</dbReference>
<dbReference type="InterPro" id="IPR041916">
    <property type="entry name" value="Anti_sigma_zinc_sf"/>
</dbReference>
<gene>
    <name evidence="11" type="ORF">SY83_19590</name>
</gene>
<protein>
    <recommendedName>
        <fullName evidence="8">Regulator of SigK</fullName>
    </recommendedName>
    <alternativeName>
        <fullName evidence="7">Sigma-K anti-sigma factor RskA</fullName>
    </alternativeName>
</protein>
<dbReference type="InterPro" id="IPR018764">
    <property type="entry name" value="RskA_C"/>
</dbReference>
<evidence type="ECO:0000313" key="11">
    <source>
        <dbReference type="EMBL" id="ANE48124.1"/>
    </source>
</evidence>
<name>A0A172TMJ4_9BACL</name>
<dbReference type="GO" id="GO:0006417">
    <property type="term" value="P:regulation of translation"/>
    <property type="evidence" value="ECO:0007669"/>
    <property type="project" value="TreeGrafter"/>
</dbReference>
<evidence type="ECO:0000256" key="7">
    <source>
        <dbReference type="ARBA" id="ARBA00029829"/>
    </source>
</evidence>
<evidence type="ECO:0000313" key="12">
    <source>
        <dbReference type="Proteomes" id="UP000076927"/>
    </source>
</evidence>
<dbReference type="InterPro" id="IPR051474">
    <property type="entry name" value="Anti-sigma-K/W_factor"/>
</dbReference>
<dbReference type="EMBL" id="CP011388">
    <property type="protein sequence ID" value="ANE48124.1"/>
    <property type="molecule type" value="Genomic_DNA"/>
</dbReference>
<keyword evidence="5" id="KW-1133">Transmembrane helix</keyword>